<gene>
    <name evidence="1" type="ORF">NCTC10638_02261</name>
</gene>
<organism evidence="1 2">
    <name type="scientific">Mannheimia haemolytica</name>
    <name type="common">Pasteurella haemolytica</name>
    <dbReference type="NCBI Taxonomy" id="75985"/>
    <lineage>
        <taxon>Bacteria</taxon>
        <taxon>Pseudomonadati</taxon>
        <taxon>Pseudomonadota</taxon>
        <taxon>Gammaproteobacteria</taxon>
        <taxon>Pasteurellales</taxon>
        <taxon>Pasteurellaceae</taxon>
        <taxon>Mannheimia</taxon>
    </lineage>
</organism>
<dbReference type="RefSeq" id="WP_015484351.1">
    <property type="nucleotide sequence ID" value="NZ_CP011098.1"/>
</dbReference>
<dbReference type="GeneID" id="67369514"/>
<proteinExistence type="predicted"/>
<dbReference type="Proteomes" id="UP000254802">
    <property type="component" value="Unassembled WGS sequence"/>
</dbReference>
<dbReference type="EMBL" id="UGPN01000002">
    <property type="protein sequence ID" value="STY61054.1"/>
    <property type="molecule type" value="Genomic_DNA"/>
</dbReference>
<accession>A0A378MY70</accession>
<protein>
    <submittedName>
        <fullName evidence="1">Uncharacterized protein</fullName>
    </submittedName>
</protein>
<sequence length="81" mass="9188">MGERTMSLLKKAQTFISIFNDVRTKNEAQRQSSNNLNVALKNAAEMRAEMNGFSLKPQKRSTYFADHYGCGIHAVETYDNV</sequence>
<dbReference type="AlphaFoldDB" id="A0A378MY70"/>
<reference evidence="1 2" key="1">
    <citation type="submission" date="2018-06" db="EMBL/GenBank/DDBJ databases">
        <authorList>
            <consortium name="Pathogen Informatics"/>
            <person name="Doyle S."/>
        </authorList>
    </citation>
    <scope>NUCLEOTIDE SEQUENCE [LARGE SCALE GENOMIC DNA]</scope>
    <source>
        <strain evidence="1 2">NCTC10638</strain>
    </source>
</reference>
<evidence type="ECO:0000313" key="2">
    <source>
        <dbReference type="Proteomes" id="UP000254802"/>
    </source>
</evidence>
<name>A0A378MY70_MANHA</name>
<evidence type="ECO:0000313" key="1">
    <source>
        <dbReference type="EMBL" id="STY61054.1"/>
    </source>
</evidence>
<dbReference type="STRING" id="75985.WC39_09040"/>